<dbReference type="AlphaFoldDB" id="A0A8S1LV77"/>
<evidence type="ECO:0000256" key="2">
    <source>
        <dbReference type="SAM" id="MobiDB-lite"/>
    </source>
</evidence>
<dbReference type="Pfam" id="PF14536">
    <property type="entry name" value="DUF4441"/>
    <property type="match status" value="1"/>
</dbReference>
<dbReference type="EMBL" id="CAJJDN010000026">
    <property type="protein sequence ID" value="CAD8070182.1"/>
    <property type="molecule type" value="Genomic_DNA"/>
</dbReference>
<feature type="coiled-coil region" evidence="1">
    <location>
        <begin position="169"/>
        <end position="196"/>
    </location>
</feature>
<organism evidence="3 4">
    <name type="scientific">Paramecium sonneborni</name>
    <dbReference type="NCBI Taxonomy" id="65129"/>
    <lineage>
        <taxon>Eukaryota</taxon>
        <taxon>Sar</taxon>
        <taxon>Alveolata</taxon>
        <taxon>Ciliophora</taxon>
        <taxon>Intramacronucleata</taxon>
        <taxon>Oligohymenophorea</taxon>
        <taxon>Peniculida</taxon>
        <taxon>Parameciidae</taxon>
        <taxon>Paramecium</taxon>
    </lineage>
</organism>
<name>A0A8S1LV77_9CILI</name>
<dbReference type="OrthoDB" id="306877at2759"/>
<evidence type="ECO:0000313" key="4">
    <source>
        <dbReference type="Proteomes" id="UP000692954"/>
    </source>
</evidence>
<comment type="caution">
    <text evidence="3">The sequence shown here is derived from an EMBL/GenBank/DDBJ whole genome shotgun (WGS) entry which is preliminary data.</text>
</comment>
<reference evidence="3" key="1">
    <citation type="submission" date="2021-01" db="EMBL/GenBank/DDBJ databases">
        <authorList>
            <consortium name="Genoscope - CEA"/>
            <person name="William W."/>
        </authorList>
    </citation>
    <scope>NUCLEOTIDE SEQUENCE</scope>
</reference>
<dbReference type="Proteomes" id="UP000692954">
    <property type="component" value="Unassembled WGS sequence"/>
</dbReference>
<evidence type="ECO:0000256" key="1">
    <source>
        <dbReference type="SAM" id="Coils"/>
    </source>
</evidence>
<evidence type="ECO:0000313" key="3">
    <source>
        <dbReference type="EMBL" id="CAD8070182.1"/>
    </source>
</evidence>
<accession>A0A8S1LV77</accession>
<proteinExistence type="predicted"/>
<protein>
    <submittedName>
        <fullName evidence="3">Uncharacterized protein</fullName>
    </submittedName>
</protein>
<keyword evidence="1" id="KW-0175">Coiled coil</keyword>
<dbReference type="InterPro" id="IPR028008">
    <property type="entry name" value="DUF4441"/>
</dbReference>
<sequence length="234" mass="27971">MSQSDEEQNFNHIEFNEQYEEYSNIMNNNITHYRTEFKQEKPQVTIQRFQTLMLNEANTKNIPKTFGNNFKKFMDNIILEDKGQINKSEIPQCLDQFLIKKSKGQQSSYILKDFKTLFSNEICSKWFQFYIENCAFLDLLHSNRIENVEEYILFIEQYLAGAQDPENFISNRQLKRKKEEIKIQKAERKLDELILDYDSNIQLLGYNDNQSSNNHKVDDESDFEMSVKPLLRKK</sequence>
<gene>
    <name evidence="3" type="ORF">PSON_ATCC_30995.1.T0260260</name>
</gene>
<feature type="region of interest" description="Disordered" evidence="2">
    <location>
        <begin position="212"/>
        <end position="234"/>
    </location>
</feature>
<keyword evidence="4" id="KW-1185">Reference proteome</keyword>